<accession>A0A9Q0MN27</accession>
<gene>
    <name evidence="1" type="ORF">Bhyg_13294</name>
</gene>
<sequence>MLSDHDKRTFNEKKHIGKEDLMARTLNLSADIHAKIKVKLPELGHSYTHLPQLKN</sequence>
<proteinExistence type="predicted"/>
<keyword evidence="2" id="KW-1185">Reference proteome</keyword>
<evidence type="ECO:0000313" key="1">
    <source>
        <dbReference type="EMBL" id="KAJ6634716.1"/>
    </source>
</evidence>
<protein>
    <submittedName>
        <fullName evidence="1">Uncharacterized protein</fullName>
    </submittedName>
</protein>
<reference evidence="1" key="1">
    <citation type="submission" date="2022-07" db="EMBL/GenBank/DDBJ databases">
        <authorList>
            <person name="Trinca V."/>
            <person name="Uliana J.V.C."/>
            <person name="Torres T.T."/>
            <person name="Ward R.J."/>
            <person name="Monesi N."/>
        </authorList>
    </citation>
    <scope>NUCLEOTIDE SEQUENCE</scope>
    <source>
        <strain evidence="1">HSMRA1968</strain>
        <tissue evidence="1">Whole embryos</tissue>
    </source>
</reference>
<comment type="caution">
    <text evidence="1">The sequence shown here is derived from an EMBL/GenBank/DDBJ whole genome shotgun (WGS) entry which is preliminary data.</text>
</comment>
<organism evidence="1 2">
    <name type="scientific">Pseudolycoriella hygida</name>
    <dbReference type="NCBI Taxonomy" id="35572"/>
    <lineage>
        <taxon>Eukaryota</taxon>
        <taxon>Metazoa</taxon>
        <taxon>Ecdysozoa</taxon>
        <taxon>Arthropoda</taxon>
        <taxon>Hexapoda</taxon>
        <taxon>Insecta</taxon>
        <taxon>Pterygota</taxon>
        <taxon>Neoptera</taxon>
        <taxon>Endopterygota</taxon>
        <taxon>Diptera</taxon>
        <taxon>Nematocera</taxon>
        <taxon>Sciaroidea</taxon>
        <taxon>Sciaridae</taxon>
        <taxon>Pseudolycoriella</taxon>
    </lineage>
</organism>
<name>A0A9Q0MN27_9DIPT</name>
<dbReference type="EMBL" id="WJQU01000004">
    <property type="protein sequence ID" value="KAJ6634716.1"/>
    <property type="molecule type" value="Genomic_DNA"/>
</dbReference>
<dbReference type="AlphaFoldDB" id="A0A9Q0MN27"/>
<dbReference type="Proteomes" id="UP001151699">
    <property type="component" value="Chromosome C"/>
</dbReference>
<evidence type="ECO:0000313" key="2">
    <source>
        <dbReference type="Proteomes" id="UP001151699"/>
    </source>
</evidence>